<dbReference type="Proteomes" id="UP000663889">
    <property type="component" value="Unassembled WGS sequence"/>
</dbReference>
<feature type="region of interest" description="Disordered" evidence="1">
    <location>
        <begin position="39"/>
        <end position="69"/>
    </location>
</feature>
<protein>
    <submittedName>
        <fullName evidence="2">Uncharacterized protein</fullName>
    </submittedName>
</protein>
<dbReference type="EMBL" id="CAJNOU010000307">
    <property type="protein sequence ID" value="CAF0953450.1"/>
    <property type="molecule type" value="Genomic_DNA"/>
</dbReference>
<name>A0A814D4Y9_9BILA</name>
<evidence type="ECO:0000313" key="3">
    <source>
        <dbReference type="Proteomes" id="UP000663889"/>
    </source>
</evidence>
<gene>
    <name evidence="2" type="ORF">SEV965_LOCUS8378</name>
</gene>
<organism evidence="2 3">
    <name type="scientific">Rotaria sordida</name>
    <dbReference type="NCBI Taxonomy" id="392033"/>
    <lineage>
        <taxon>Eukaryota</taxon>
        <taxon>Metazoa</taxon>
        <taxon>Spiralia</taxon>
        <taxon>Gnathifera</taxon>
        <taxon>Rotifera</taxon>
        <taxon>Eurotatoria</taxon>
        <taxon>Bdelloidea</taxon>
        <taxon>Philodinida</taxon>
        <taxon>Philodinidae</taxon>
        <taxon>Rotaria</taxon>
    </lineage>
</organism>
<proteinExistence type="predicted"/>
<reference evidence="2" key="1">
    <citation type="submission" date="2021-02" db="EMBL/GenBank/DDBJ databases">
        <authorList>
            <person name="Nowell W R."/>
        </authorList>
    </citation>
    <scope>NUCLEOTIDE SEQUENCE</scope>
</reference>
<sequence length="69" mass="7984">MSSKGLKTFVDDDHDDKYLIRINGKLELLTTPDYLFPSIDNHYNKENDSNDDKQNENLSTISIVSEQHL</sequence>
<comment type="caution">
    <text evidence="2">The sequence shown here is derived from an EMBL/GenBank/DDBJ whole genome shotgun (WGS) entry which is preliminary data.</text>
</comment>
<accession>A0A814D4Y9</accession>
<evidence type="ECO:0000313" key="2">
    <source>
        <dbReference type="EMBL" id="CAF0953450.1"/>
    </source>
</evidence>
<dbReference type="AlphaFoldDB" id="A0A814D4Y9"/>
<evidence type="ECO:0000256" key="1">
    <source>
        <dbReference type="SAM" id="MobiDB-lite"/>
    </source>
</evidence>
<feature type="compositionally biased region" description="Polar residues" evidence="1">
    <location>
        <begin position="56"/>
        <end position="69"/>
    </location>
</feature>
<feature type="compositionally biased region" description="Basic and acidic residues" evidence="1">
    <location>
        <begin position="42"/>
        <end position="55"/>
    </location>
</feature>